<evidence type="ECO:0000256" key="7">
    <source>
        <dbReference type="ARBA" id="ARBA00023180"/>
    </source>
</evidence>
<dbReference type="OrthoDB" id="9765065at2"/>
<keyword evidence="4" id="KW-0732">Signal</keyword>
<dbReference type="Gene3D" id="3.30.1120.10">
    <property type="match status" value="1"/>
</dbReference>
<evidence type="ECO:0000313" key="10">
    <source>
        <dbReference type="Proteomes" id="UP000244956"/>
    </source>
</evidence>
<dbReference type="Pfam" id="PF00884">
    <property type="entry name" value="Sulfatase"/>
    <property type="match status" value="1"/>
</dbReference>
<evidence type="ECO:0000256" key="5">
    <source>
        <dbReference type="ARBA" id="ARBA00022801"/>
    </source>
</evidence>
<evidence type="ECO:0000256" key="2">
    <source>
        <dbReference type="ARBA" id="ARBA00008779"/>
    </source>
</evidence>
<dbReference type="AlphaFoldDB" id="A0A2U2B658"/>
<evidence type="ECO:0000256" key="6">
    <source>
        <dbReference type="ARBA" id="ARBA00022837"/>
    </source>
</evidence>
<comment type="caution">
    <text evidence="9">The sequence shown here is derived from an EMBL/GenBank/DDBJ whole genome shotgun (WGS) entry which is preliminary data.</text>
</comment>
<dbReference type="EMBL" id="QEWP01000013">
    <property type="protein sequence ID" value="PWD98536.1"/>
    <property type="molecule type" value="Genomic_DNA"/>
</dbReference>
<evidence type="ECO:0000313" key="9">
    <source>
        <dbReference type="EMBL" id="PWD98536.1"/>
    </source>
</evidence>
<reference evidence="9 10" key="1">
    <citation type="submission" date="2018-05" db="EMBL/GenBank/DDBJ databases">
        <title>Marinilabilia rubrum sp. nov., isolated from saltern sediment.</title>
        <authorList>
            <person name="Zhang R."/>
        </authorList>
    </citation>
    <scope>NUCLEOTIDE SEQUENCE [LARGE SCALE GENOMIC DNA]</scope>
    <source>
        <strain evidence="9 10">WTE16</strain>
    </source>
</reference>
<dbReference type="RefSeq" id="WP_109265289.1">
    <property type="nucleotide sequence ID" value="NZ_QEWP01000013.1"/>
</dbReference>
<keyword evidence="7" id="KW-0325">Glycoprotein</keyword>
<sequence length="599" mass="67142">MIERIFFFFVSLIGVSAGIDLHATGTFDNNSSPNVIIIFTDDLGYGDLSCYGHPTIRTPRLDKMADEGMRFTQFYVAAPVCTPSRAGLLTGRYPVRTGLVQGIMKGRVLFPNNDNGLPHEEVTIAEVLKQRDYTTKAVGKWHLGHLPEYLPMAQGFDGYYGIPYSNDMDYVPAKDGKQGYWNVPLMRNEEIIERPADQHTLTERYTEEAVKFIRENKDRPFFLYLAHSMPHIPLFASKDFEGISRRGLYGDVLEEIDWSAGEVLKTLEELGLDENTLVIFTSDNGPWLVQKENGGSAGLLREGKGTSWEGGHRVPMIARWPEHIPEGVVNENVATTLDLLPTIASLADVSLPEKLLDGENILPLLKGNKVSSHDPFMFYRGNLVFAVRMGKWKAHYITQTSYPSGPLNYHNPPLLYDLEHDPSEKINLAKGHPEIIEKITALKEAHEKTVRTIRTPEIEAENLMDKSMVTGGRLRIQEMPSKKKQWGNNAQLWWVEARPGDRLNLPLELKQSGSYELIGFFTRAGDYGIIRLHVNGKPVGPLVDGYNNGIEPTGPVKFDNVELKKGINKLVIELIGKDSRSAGYSDGYLVGIDGFTLKK</sequence>
<dbReference type="PANTHER" id="PTHR42693:SF33">
    <property type="entry name" value="ARYLSULFATASE"/>
    <property type="match status" value="1"/>
</dbReference>
<protein>
    <submittedName>
        <fullName evidence="9">Arylsulfatase</fullName>
    </submittedName>
</protein>
<keyword evidence="10" id="KW-1185">Reference proteome</keyword>
<dbReference type="PROSITE" id="PS00523">
    <property type="entry name" value="SULFATASE_1"/>
    <property type="match status" value="1"/>
</dbReference>
<keyword evidence="6" id="KW-0106">Calcium</keyword>
<evidence type="ECO:0000256" key="3">
    <source>
        <dbReference type="ARBA" id="ARBA00022723"/>
    </source>
</evidence>
<evidence type="ECO:0000259" key="8">
    <source>
        <dbReference type="Pfam" id="PF00884"/>
    </source>
</evidence>
<comment type="cofactor">
    <cofactor evidence="1">
        <name>Ca(2+)</name>
        <dbReference type="ChEBI" id="CHEBI:29108"/>
    </cofactor>
</comment>
<feature type="domain" description="Sulfatase N-terminal" evidence="8">
    <location>
        <begin position="33"/>
        <end position="349"/>
    </location>
</feature>
<dbReference type="InterPro" id="IPR017850">
    <property type="entry name" value="Alkaline_phosphatase_core_sf"/>
</dbReference>
<dbReference type="CDD" id="cd16026">
    <property type="entry name" value="GALNS_like"/>
    <property type="match status" value="1"/>
</dbReference>
<keyword evidence="5" id="KW-0378">Hydrolase</keyword>
<dbReference type="InterPro" id="IPR024607">
    <property type="entry name" value="Sulfatase_CS"/>
</dbReference>
<comment type="similarity">
    <text evidence="2">Belongs to the sulfatase family.</text>
</comment>
<dbReference type="GO" id="GO:0004065">
    <property type="term" value="F:arylsulfatase activity"/>
    <property type="evidence" value="ECO:0007669"/>
    <property type="project" value="TreeGrafter"/>
</dbReference>
<organism evidence="9 10">
    <name type="scientific">Marinilabilia rubra</name>
    <dbReference type="NCBI Taxonomy" id="2162893"/>
    <lineage>
        <taxon>Bacteria</taxon>
        <taxon>Pseudomonadati</taxon>
        <taxon>Bacteroidota</taxon>
        <taxon>Bacteroidia</taxon>
        <taxon>Marinilabiliales</taxon>
        <taxon>Marinilabiliaceae</taxon>
        <taxon>Marinilabilia</taxon>
    </lineage>
</organism>
<dbReference type="InterPro" id="IPR000917">
    <property type="entry name" value="Sulfatase_N"/>
</dbReference>
<accession>A0A2U2B658</accession>
<dbReference type="Pfam" id="PF14707">
    <property type="entry name" value="Sulfatase_C"/>
    <property type="match status" value="1"/>
</dbReference>
<dbReference type="InterPro" id="IPR050738">
    <property type="entry name" value="Sulfatase"/>
</dbReference>
<name>A0A2U2B658_9BACT</name>
<dbReference type="GO" id="GO:0046872">
    <property type="term" value="F:metal ion binding"/>
    <property type="evidence" value="ECO:0007669"/>
    <property type="project" value="UniProtKB-KW"/>
</dbReference>
<dbReference type="SUPFAM" id="SSF53649">
    <property type="entry name" value="Alkaline phosphatase-like"/>
    <property type="match status" value="1"/>
</dbReference>
<evidence type="ECO:0000256" key="4">
    <source>
        <dbReference type="ARBA" id="ARBA00022729"/>
    </source>
</evidence>
<dbReference type="Proteomes" id="UP000244956">
    <property type="component" value="Unassembled WGS sequence"/>
</dbReference>
<dbReference type="Gene3D" id="3.40.720.10">
    <property type="entry name" value="Alkaline Phosphatase, subunit A"/>
    <property type="match status" value="1"/>
</dbReference>
<dbReference type="FunFam" id="3.40.720.10:FF:000023">
    <property type="entry name" value="Arylsulfatase A"/>
    <property type="match status" value="1"/>
</dbReference>
<dbReference type="PANTHER" id="PTHR42693">
    <property type="entry name" value="ARYLSULFATASE FAMILY MEMBER"/>
    <property type="match status" value="1"/>
</dbReference>
<proteinExistence type="inferred from homology"/>
<gene>
    <name evidence="9" type="ORF">DDZ16_14960</name>
</gene>
<evidence type="ECO:0000256" key="1">
    <source>
        <dbReference type="ARBA" id="ARBA00001913"/>
    </source>
</evidence>
<keyword evidence="3" id="KW-0479">Metal-binding</keyword>